<dbReference type="EnsemblMetazoa" id="XM_022802016">
    <property type="protein sequence ID" value="XP_022657751"/>
    <property type="gene ID" value="LOC111248909"/>
</dbReference>
<keyword evidence="6" id="KW-0539">Nucleus</keyword>
<keyword evidence="5" id="KW-0175">Coiled coil</keyword>
<dbReference type="GO" id="GO:0030687">
    <property type="term" value="C:preribosome, large subunit precursor"/>
    <property type="evidence" value="ECO:0007669"/>
    <property type="project" value="TreeGrafter"/>
</dbReference>
<dbReference type="GeneID" id="111248909"/>
<dbReference type="FunCoup" id="A0A7M7JVJ5">
    <property type="interactions" value="1435"/>
</dbReference>
<dbReference type="InParanoid" id="A0A7M7JVJ5"/>
<feature type="compositionally biased region" description="Basic and acidic residues" evidence="7">
    <location>
        <begin position="253"/>
        <end position="263"/>
    </location>
</feature>
<dbReference type="GO" id="GO:0034399">
    <property type="term" value="C:nuclear periphery"/>
    <property type="evidence" value="ECO:0007669"/>
    <property type="project" value="TreeGrafter"/>
</dbReference>
<dbReference type="OMA" id="MAKSDNH"/>
<sequence>MSSSESCDDSDYDSDTALQDALASGRLAPGLYAMTPLAATQSQINDSEALEAKHRQIYLDIDWFERLDCTTGLAPLTQDLKEHEEELRLDVEKKGLQEDDDNVHQDFKRELMFYRQAQATVLDALDRLKKLGVPTKRPEDYFAQMAKSDAHMTKVKQKFLVKKKQIERSQKVKQIREMKKLGKKVQTEVMLQRAKEKRELMEKIKRYKKGKGTLEFLDEHPELKKGLSRSQFKRIGKDQKYGFGGQKKRSKRNTKESFEDIGGKKAYAKVPKAHHKKLKAKQRRMKTA</sequence>
<dbReference type="GO" id="GO:0006364">
    <property type="term" value="P:rRNA processing"/>
    <property type="evidence" value="ECO:0007669"/>
    <property type="project" value="TreeGrafter"/>
</dbReference>
<dbReference type="GO" id="GO:0005730">
    <property type="term" value="C:nucleolus"/>
    <property type="evidence" value="ECO:0007669"/>
    <property type="project" value="UniProtKB-SubCell"/>
</dbReference>
<comment type="function">
    <text evidence="1">Required for the processing of the 27S pre-rRNA.</text>
</comment>
<evidence type="ECO:0008006" key="10">
    <source>
        <dbReference type="Google" id="ProtNLM"/>
    </source>
</evidence>
<name>A0A7M7JVJ5_VARDE</name>
<dbReference type="PANTHER" id="PTHR13028:SF0">
    <property type="entry name" value="RRNA-PROCESSING PROTEIN EBP2-RELATED"/>
    <property type="match status" value="1"/>
</dbReference>
<protein>
    <recommendedName>
        <fullName evidence="10">rRNA-processing protein EBP2</fullName>
    </recommendedName>
</protein>
<dbReference type="AlphaFoldDB" id="A0A7M7JVJ5"/>
<keyword evidence="9" id="KW-1185">Reference proteome</keyword>
<evidence type="ECO:0000256" key="3">
    <source>
        <dbReference type="ARBA" id="ARBA00007336"/>
    </source>
</evidence>
<evidence type="ECO:0000313" key="9">
    <source>
        <dbReference type="Proteomes" id="UP000594260"/>
    </source>
</evidence>
<dbReference type="KEGG" id="vde:111248909"/>
<dbReference type="Pfam" id="PF05890">
    <property type="entry name" value="Ebp2"/>
    <property type="match status" value="1"/>
</dbReference>
<organism evidence="8 9">
    <name type="scientific">Varroa destructor</name>
    <name type="common">Honeybee mite</name>
    <dbReference type="NCBI Taxonomy" id="109461"/>
    <lineage>
        <taxon>Eukaryota</taxon>
        <taxon>Metazoa</taxon>
        <taxon>Ecdysozoa</taxon>
        <taxon>Arthropoda</taxon>
        <taxon>Chelicerata</taxon>
        <taxon>Arachnida</taxon>
        <taxon>Acari</taxon>
        <taxon>Parasitiformes</taxon>
        <taxon>Mesostigmata</taxon>
        <taxon>Gamasina</taxon>
        <taxon>Dermanyssoidea</taxon>
        <taxon>Varroidae</taxon>
        <taxon>Varroa</taxon>
    </lineage>
</organism>
<evidence type="ECO:0000313" key="8">
    <source>
        <dbReference type="EnsemblMetazoa" id="XP_022657751"/>
    </source>
</evidence>
<dbReference type="Proteomes" id="UP000594260">
    <property type="component" value="Unplaced"/>
</dbReference>
<keyword evidence="4" id="KW-0690">Ribosome biogenesis</keyword>
<dbReference type="RefSeq" id="XP_022657751.1">
    <property type="nucleotide sequence ID" value="XM_022802016.1"/>
</dbReference>
<evidence type="ECO:0000256" key="5">
    <source>
        <dbReference type="ARBA" id="ARBA00023054"/>
    </source>
</evidence>
<evidence type="ECO:0000256" key="2">
    <source>
        <dbReference type="ARBA" id="ARBA00004604"/>
    </source>
</evidence>
<evidence type="ECO:0000256" key="1">
    <source>
        <dbReference type="ARBA" id="ARBA00003387"/>
    </source>
</evidence>
<evidence type="ECO:0000256" key="4">
    <source>
        <dbReference type="ARBA" id="ARBA00022517"/>
    </source>
</evidence>
<dbReference type="PANTHER" id="PTHR13028">
    <property type="entry name" value="RRNA PROCESSING PROTEIN EBNA1-BINDING PROTEIN-RELATED"/>
    <property type="match status" value="1"/>
</dbReference>
<comment type="similarity">
    <text evidence="3">Belongs to the EBP2 family.</text>
</comment>
<feature type="region of interest" description="Disordered" evidence="7">
    <location>
        <begin position="235"/>
        <end position="288"/>
    </location>
</feature>
<evidence type="ECO:0000256" key="6">
    <source>
        <dbReference type="ARBA" id="ARBA00023242"/>
    </source>
</evidence>
<proteinExistence type="inferred from homology"/>
<dbReference type="OrthoDB" id="443772at2759"/>
<dbReference type="InterPro" id="IPR008610">
    <property type="entry name" value="Ebp2"/>
</dbReference>
<accession>A0A7M7JVJ5</accession>
<comment type="subcellular location">
    <subcellularLocation>
        <location evidence="2">Nucleus</location>
        <location evidence="2">Nucleolus</location>
    </subcellularLocation>
</comment>
<reference evidence="8" key="1">
    <citation type="submission" date="2021-01" db="UniProtKB">
        <authorList>
            <consortium name="EnsemblMetazoa"/>
        </authorList>
    </citation>
    <scope>IDENTIFICATION</scope>
</reference>
<dbReference type="GO" id="GO:0042273">
    <property type="term" value="P:ribosomal large subunit biogenesis"/>
    <property type="evidence" value="ECO:0007669"/>
    <property type="project" value="TreeGrafter"/>
</dbReference>
<evidence type="ECO:0000256" key="7">
    <source>
        <dbReference type="SAM" id="MobiDB-lite"/>
    </source>
</evidence>
<feature type="compositionally biased region" description="Basic residues" evidence="7">
    <location>
        <begin position="271"/>
        <end position="288"/>
    </location>
</feature>